<dbReference type="InterPro" id="IPR020805">
    <property type="entry name" value="Cell_div_FtsZ_CS"/>
</dbReference>
<dbReference type="SUPFAM" id="SSF55307">
    <property type="entry name" value="Tubulin C-terminal domain-like"/>
    <property type="match status" value="1"/>
</dbReference>
<evidence type="ECO:0000256" key="4">
    <source>
        <dbReference type="ARBA" id="ARBA00023210"/>
    </source>
</evidence>
<dbReference type="GO" id="GO:0032153">
    <property type="term" value="C:cell division site"/>
    <property type="evidence" value="ECO:0007669"/>
    <property type="project" value="UniProtKB-UniRule"/>
</dbReference>
<feature type="binding site" evidence="5">
    <location>
        <position position="144"/>
    </location>
    <ligand>
        <name>GTP</name>
        <dbReference type="ChEBI" id="CHEBI:37565"/>
    </ligand>
</feature>
<dbReference type="GO" id="GO:0005525">
    <property type="term" value="F:GTP binding"/>
    <property type="evidence" value="ECO:0007669"/>
    <property type="project" value="UniProtKB-UniRule"/>
</dbReference>
<dbReference type="EMBL" id="VFSS01000008">
    <property type="protein sequence ID" value="TPE57149.1"/>
    <property type="molecule type" value="Genomic_DNA"/>
</dbReference>
<evidence type="ECO:0000256" key="2">
    <source>
        <dbReference type="ARBA" id="ARBA00022741"/>
    </source>
</evidence>
<feature type="binding site" evidence="5">
    <location>
        <position position="140"/>
    </location>
    <ligand>
        <name>GTP</name>
        <dbReference type="ChEBI" id="CHEBI:37565"/>
    </ligand>
</feature>
<dbReference type="PANTHER" id="PTHR30314:SF3">
    <property type="entry name" value="MITOCHONDRIAL DIVISION PROTEIN FSZA"/>
    <property type="match status" value="1"/>
</dbReference>
<comment type="similarity">
    <text evidence="1 5 7">Belongs to the FtsZ family.</text>
</comment>
<comment type="caution">
    <text evidence="5">Lacks conserved residue(s) required for the propagation of feature annotation.</text>
</comment>
<keyword evidence="5" id="KW-0963">Cytoplasm</keyword>
<keyword evidence="5 7" id="KW-0132">Cell division</keyword>
<organism evidence="10 11">
    <name type="scientific">[Mycoplasma] falconis</name>
    <dbReference type="NCBI Taxonomy" id="92403"/>
    <lineage>
        <taxon>Bacteria</taxon>
        <taxon>Bacillati</taxon>
        <taxon>Mycoplasmatota</taxon>
        <taxon>Mycoplasmoidales</taxon>
        <taxon>Metamycoplasmataceae</taxon>
        <taxon>Metamycoplasma</taxon>
    </lineage>
</organism>
<dbReference type="InterPro" id="IPR018316">
    <property type="entry name" value="Tubulin/FtsZ_2-layer-sand-dom"/>
</dbReference>
<dbReference type="GO" id="GO:0043093">
    <property type="term" value="P:FtsZ-dependent cytokinesis"/>
    <property type="evidence" value="ECO:0007669"/>
    <property type="project" value="UniProtKB-UniRule"/>
</dbReference>
<dbReference type="Pfam" id="PF00091">
    <property type="entry name" value="Tubulin"/>
    <property type="match status" value="1"/>
</dbReference>
<keyword evidence="3 5" id="KW-0342">GTP-binding</keyword>
<proteinExistence type="inferred from homology"/>
<comment type="caution">
    <text evidence="10">The sequence shown here is derived from an EMBL/GenBank/DDBJ whole genome shotgun (WGS) entry which is preliminary data.</text>
</comment>
<dbReference type="CDD" id="cd02201">
    <property type="entry name" value="FtsZ_type1"/>
    <property type="match status" value="1"/>
</dbReference>
<keyword evidence="11" id="KW-1185">Reference proteome</keyword>
<dbReference type="OrthoDB" id="9813375at2"/>
<gene>
    <name evidence="5 10" type="primary">ftsZ</name>
    <name evidence="10" type="ORF">FJO69_02345</name>
</gene>
<dbReference type="SUPFAM" id="SSF52490">
    <property type="entry name" value="Tubulin nucleotide-binding domain-like"/>
    <property type="match status" value="1"/>
</dbReference>
<dbReference type="HAMAP" id="MF_00909">
    <property type="entry name" value="FtsZ"/>
    <property type="match status" value="1"/>
</dbReference>
<evidence type="ECO:0000313" key="10">
    <source>
        <dbReference type="EMBL" id="TPE57149.1"/>
    </source>
</evidence>
<accession>A0A501X9P4</accession>
<feature type="domain" description="Tubulin/FtsZ 2-layer sandwich" evidence="9">
    <location>
        <begin position="207"/>
        <end position="329"/>
    </location>
</feature>
<keyword evidence="2 5" id="KW-0547">Nucleotide-binding</keyword>
<dbReference type="GO" id="GO:0003924">
    <property type="term" value="F:GTPase activity"/>
    <property type="evidence" value="ECO:0007669"/>
    <property type="project" value="UniProtKB-UniRule"/>
</dbReference>
<dbReference type="InterPro" id="IPR000158">
    <property type="entry name" value="Cell_div_FtsZ"/>
</dbReference>
<dbReference type="SMART" id="SM00864">
    <property type="entry name" value="Tubulin"/>
    <property type="match status" value="1"/>
</dbReference>
<dbReference type="PANTHER" id="PTHR30314">
    <property type="entry name" value="CELL DIVISION PROTEIN FTSZ-RELATED"/>
    <property type="match status" value="1"/>
</dbReference>
<keyword evidence="4 5" id="KW-0717">Septation</keyword>
<dbReference type="InterPro" id="IPR024757">
    <property type="entry name" value="FtsZ_C"/>
</dbReference>
<dbReference type="GO" id="GO:0000917">
    <property type="term" value="P:division septum assembly"/>
    <property type="evidence" value="ECO:0007669"/>
    <property type="project" value="UniProtKB-KW"/>
</dbReference>
<evidence type="ECO:0000256" key="3">
    <source>
        <dbReference type="ARBA" id="ARBA00023134"/>
    </source>
</evidence>
<dbReference type="InterPro" id="IPR003008">
    <property type="entry name" value="Tubulin_FtsZ_GTPase"/>
</dbReference>
<dbReference type="Pfam" id="PF12327">
    <property type="entry name" value="FtsZ_C"/>
    <property type="match status" value="1"/>
</dbReference>
<feature type="domain" description="Tubulin/FtsZ GTPase" evidence="8">
    <location>
        <begin position="16"/>
        <end position="205"/>
    </location>
</feature>
<comment type="function">
    <text evidence="5 7">Essential cell division protein that forms a contractile ring structure (Z ring) at the future cell division site. The regulation of the ring assembly controls the timing and the location of cell division. One of the functions of the FtsZ ring is to recruit other cell division proteins to the septum to produce a new cell wall between the dividing cells. Binds GTP and shows GTPase activity.</text>
</comment>
<dbReference type="InterPro" id="IPR045061">
    <property type="entry name" value="FtsZ/CetZ"/>
</dbReference>
<comment type="subcellular location">
    <subcellularLocation>
        <location evidence="5">Cytoplasm</location>
    </subcellularLocation>
    <text evidence="5">Assembles at midcell at the inner surface of the cytoplasmic membrane.</text>
</comment>
<reference evidence="10 11" key="1">
    <citation type="submission" date="2019-06" db="EMBL/GenBank/DDBJ databases">
        <title>Mycoplasma falconis type strain whole genome sequence.</title>
        <authorList>
            <person name="Spergser J."/>
        </authorList>
    </citation>
    <scope>NUCLEOTIDE SEQUENCE [LARGE SCALE GENOMIC DNA]</scope>
    <source>
        <strain evidence="10 11">ATCC 51372</strain>
    </source>
</reference>
<dbReference type="InterPro" id="IPR008280">
    <property type="entry name" value="Tub_FtsZ_C"/>
</dbReference>
<evidence type="ECO:0000256" key="7">
    <source>
        <dbReference type="RuleBase" id="RU000631"/>
    </source>
</evidence>
<dbReference type="AlphaFoldDB" id="A0A501X9P4"/>
<name>A0A501X9P4_9BACT</name>
<dbReference type="SMART" id="SM00865">
    <property type="entry name" value="Tubulin_C"/>
    <property type="match status" value="1"/>
</dbReference>
<evidence type="ECO:0000259" key="9">
    <source>
        <dbReference type="SMART" id="SM00865"/>
    </source>
</evidence>
<evidence type="ECO:0000256" key="6">
    <source>
        <dbReference type="NCBIfam" id="TIGR00065"/>
    </source>
</evidence>
<dbReference type="InterPro" id="IPR037103">
    <property type="entry name" value="Tubulin/FtsZ-like_C"/>
</dbReference>
<dbReference type="InterPro" id="IPR036525">
    <property type="entry name" value="Tubulin/FtsZ_GTPase_sf"/>
</dbReference>
<keyword evidence="5 7" id="KW-0131">Cell cycle</keyword>
<feature type="binding site" evidence="5">
    <location>
        <position position="187"/>
    </location>
    <ligand>
        <name>GTP</name>
        <dbReference type="ChEBI" id="CHEBI:37565"/>
    </ligand>
</feature>
<evidence type="ECO:0000256" key="1">
    <source>
        <dbReference type="ARBA" id="ARBA00009690"/>
    </source>
</evidence>
<dbReference type="Gene3D" id="3.40.50.1440">
    <property type="entry name" value="Tubulin/FtsZ, GTPase domain"/>
    <property type="match status" value="1"/>
</dbReference>
<dbReference type="Proteomes" id="UP000319776">
    <property type="component" value="Unassembled WGS sequence"/>
</dbReference>
<dbReference type="GO" id="GO:0051258">
    <property type="term" value="P:protein polymerization"/>
    <property type="evidence" value="ECO:0007669"/>
    <property type="project" value="UniProtKB-UniRule"/>
</dbReference>
<dbReference type="RefSeq" id="WP_140781449.1">
    <property type="nucleotide sequence ID" value="NZ_VFSS01000008.1"/>
</dbReference>
<comment type="subunit">
    <text evidence="5">Homodimer. Polymerizes to form a dynamic ring structure in a strictly GTP-dependent manner. Interacts directly with several other division proteins.</text>
</comment>
<dbReference type="Gene3D" id="3.30.1330.20">
    <property type="entry name" value="Tubulin/FtsZ, C-terminal domain"/>
    <property type="match status" value="1"/>
</dbReference>
<dbReference type="PROSITE" id="PS01135">
    <property type="entry name" value="FTSZ_2"/>
    <property type="match status" value="1"/>
</dbReference>
<protein>
    <recommendedName>
        <fullName evidence="5 6">Cell division protein FtsZ</fullName>
    </recommendedName>
</protein>
<feature type="binding site" evidence="5">
    <location>
        <begin position="109"/>
        <end position="111"/>
    </location>
    <ligand>
        <name>GTP</name>
        <dbReference type="ChEBI" id="CHEBI:37565"/>
    </ligand>
</feature>
<dbReference type="GO" id="GO:0005737">
    <property type="term" value="C:cytoplasm"/>
    <property type="evidence" value="ECO:0007669"/>
    <property type="project" value="UniProtKB-SubCell"/>
</dbReference>
<evidence type="ECO:0000256" key="5">
    <source>
        <dbReference type="HAMAP-Rule" id="MF_00909"/>
    </source>
</evidence>
<evidence type="ECO:0000259" key="8">
    <source>
        <dbReference type="SMART" id="SM00864"/>
    </source>
</evidence>
<sequence>MDPTLNQNDDYMPVANIKVIGVGGCGNNSVKSLLGLNLEGVEIIAANTDLQALNAFDKKYRLFLGDGRGFGAGANPQVGFNAATASEKRIKETLKETDLVILSAGMGGGTGTGATPVIAKLAKEQGALVVAVITTPFNAEGKKRQQNAIEGIAQLKKYVDSYIVVSNDKLIQHYGDAGYKDALRYSDNVLKQVTRLIINIIAIPAYINVDFADLETVIKNKGEAIAGIGVASGEDRAKKATMLAISSPILESSIANASDAIVFINASDKVHMKEFEEVSALIEKQANNKNINIIFGMGESRSEESNKLGEICVSVIATGLKNEEAKPEETNKPISSSNHKVMGATTELLVSSNDFTYYDEDKNKNNSIDDLLIMKS</sequence>
<dbReference type="PRINTS" id="PR00423">
    <property type="entry name" value="CELLDVISFTSZ"/>
</dbReference>
<dbReference type="NCBIfam" id="TIGR00065">
    <property type="entry name" value="ftsZ"/>
    <property type="match status" value="1"/>
</dbReference>
<evidence type="ECO:0000313" key="11">
    <source>
        <dbReference type="Proteomes" id="UP000319776"/>
    </source>
</evidence>